<evidence type="ECO:0000313" key="2">
    <source>
        <dbReference type="EMBL" id="EKC77714.1"/>
    </source>
</evidence>
<sequence>MWKKIYTDSDERTFNVDVRDIYLTIDYVSGIIPDPDASKAYTNNVRLPRLLDKNLREIKRLRPSSLSLSLTIDDISTASMTLVDGTWMDATQFVELYHIGGSVGIFRLRSDTQNFRNYATQEVNLDHAISTLMDGLLPEQLKIGSASVDAVDVLAQLLTYQPETRWQMGTCELSQHLTYDFDAGTNIWTAINNVKNLSPAEMMWQYDFSTHPWTLNLVNMPNTVSCEARFNGALTSATVSTDRDDLVTRMYAYGKNGITVGTVNDGKDYIDADTINEWGIVCGKYSDNSITDKETLLENAKKELAKKKTPPISIDVSLVELSAITGLPYDHFRLGSICRVAMPKFGRCYDERILTLNADNVLLEPTKGTSYHVNGGQERQRHHRGAGRQEWTYFRRNGIRRTHE</sequence>
<feature type="domain" description="Tail spike" evidence="1">
    <location>
        <begin position="152"/>
        <end position="357"/>
    </location>
</feature>
<dbReference type="InterPro" id="IPR007119">
    <property type="entry name" value="Phage_tail_spike_N"/>
</dbReference>
<dbReference type="NCBIfam" id="TIGR01665">
    <property type="entry name" value="put_anti_recept"/>
    <property type="match status" value="1"/>
</dbReference>
<protein>
    <submittedName>
        <fullName evidence="2">Phage minor structural protein</fullName>
    </submittedName>
</protein>
<dbReference type="Pfam" id="PF06605">
    <property type="entry name" value="Prophage_tail"/>
    <property type="match status" value="1"/>
</dbReference>
<proteinExistence type="predicted"/>
<reference evidence="2" key="1">
    <citation type="journal article" date="2013" name="Environ. Microbiol.">
        <title>Microbiota from the distal guts of lean and obese adolescents exhibit partial functional redundancy besides clear differences in community structure.</title>
        <authorList>
            <person name="Ferrer M."/>
            <person name="Ruiz A."/>
            <person name="Lanza F."/>
            <person name="Haange S.B."/>
            <person name="Oberbach A."/>
            <person name="Till H."/>
            <person name="Bargiela R."/>
            <person name="Campoy C."/>
            <person name="Segura M.T."/>
            <person name="Richter M."/>
            <person name="von Bergen M."/>
            <person name="Seifert J."/>
            <person name="Suarez A."/>
        </authorList>
    </citation>
    <scope>NUCLEOTIDE SEQUENCE</scope>
</reference>
<dbReference type="EMBL" id="AJWZ01000157">
    <property type="protein sequence ID" value="EKC77714.1"/>
    <property type="molecule type" value="Genomic_DNA"/>
</dbReference>
<accession>K1UCK4</accession>
<dbReference type="InterPro" id="IPR010572">
    <property type="entry name" value="Tail_dom"/>
</dbReference>
<dbReference type="AlphaFoldDB" id="K1UCK4"/>
<evidence type="ECO:0000259" key="1">
    <source>
        <dbReference type="Pfam" id="PF06605"/>
    </source>
</evidence>
<name>K1UCK4_9ZZZZ</name>
<comment type="caution">
    <text evidence="2">The sequence shown here is derived from an EMBL/GenBank/DDBJ whole genome shotgun (WGS) entry which is preliminary data.</text>
</comment>
<gene>
    <name evidence="2" type="ORF">OBE_00226</name>
</gene>
<organism evidence="2">
    <name type="scientific">human gut metagenome</name>
    <dbReference type="NCBI Taxonomy" id="408170"/>
    <lineage>
        <taxon>unclassified sequences</taxon>
        <taxon>metagenomes</taxon>
        <taxon>organismal metagenomes</taxon>
    </lineage>
</organism>